<evidence type="ECO:0000313" key="5">
    <source>
        <dbReference type="EMBL" id="MBV7380020.1"/>
    </source>
</evidence>
<keyword evidence="2" id="KW-0238">DNA-binding</keyword>
<evidence type="ECO:0000256" key="1">
    <source>
        <dbReference type="ARBA" id="ARBA00023015"/>
    </source>
</evidence>
<feature type="domain" description="HTH lysR-type" evidence="4">
    <location>
        <begin position="1"/>
        <end position="60"/>
    </location>
</feature>
<proteinExistence type="predicted"/>
<keyword evidence="3" id="KW-0804">Transcription</keyword>
<dbReference type="InterPro" id="IPR005119">
    <property type="entry name" value="LysR_subst-bd"/>
</dbReference>
<reference evidence="5 6" key="1">
    <citation type="submission" date="2021-05" db="EMBL/GenBank/DDBJ databases">
        <title>Culturable bacteria isolated from Daya Bay.</title>
        <authorList>
            <person name="Zheng W."/>
            <person name="Yu S."/>
            <person name="Huang Y."/>
        </authorList>
    </citation>
    <scope>NUCLEOTIDE SEQUENCE [LARGE SCALE GENOMIC DNA]</scope>
    <source>
        <strain evidence="5 6">DP4N28-5</strain>
    </source>
</reference>
<dbReference type="Pfam" id="PF03466">
    <property type="entry name" value="LysR_substrate"/>
    <property type="match status" value="1"/>
</dbReference>
<name>A0ABS6T441_9RHOB</name>
<dbReference type="EMBL" id="JAHUZE010000003">
    <property type="protein sequence ID" value="MBV7380020.1"/>
    <property type="molecule type" value="Genomic_DNA"/>
</dbReference>
<evidence type="ECO:0000256" key="2">
    <source>
        <dbReference type="ARBA" id="ARBA00023125"/>
    </source>
</evidence>
<keyword evidence="1" id="KW-0805">Transcription regulation</keyword>
<evidence type="ECO:0000256" key="3">
    <source>
        <dbReference type="ARBA" id="ARBA00023163"/>
    </source>
</evidence>
<keyword evidence="6" id="KW-1185">Reference proteome</keyword>
<accession>A0ABS6T441</accession>
<dbReference type="PANTHER" id="PTHR30419:SF8">
    <property type="entry name" value="NITROGEN ASSIMILATION TRANSCRIPTIONAL ACTIVATOR-RELATED"/>
    <property type="match status" value="1"/>
</dbReference>
<sequence>MTLNNRHLSAFVTVAQVRSLGRAAEHLHITQPALSRIIRNLEENVGAQLFERHPLGMTLTPHGQALLPRAELLLADWGSALEELRSISGATTGTLRIGCVAGAVDPLLRRAMDEMFKAHPNIHLRITDAIEDRLIDDLLAGKIDLAIAGTVSGTSQFDLEQEYITSDWWQVYVNRDHPLCDHARPTLADLSRYRWVMVTEDSIAHYKLREVYHAQSAPAPELAVQTRSLTVAINALLAGPLVTLMPESLLTHQVDLGLIRKLDVPALAWKRDLYIYRRRRGSLTFAARAFLDLLRAVGAQAGK</sequence>
<dbReference type="InterPro" id="IPR000847">
    <property type="entry name" value="LysR_HTH_N"/>
</dbReference>
<dbReference type="Pfam" id="PF00126">
    <property type="entry name" value="HTH_1"/>
    <property type="match status" value="1"/>
</dbReference>
<dbReference type="RefSeq" id="WP_218393219.1">
    <property type="nucleotide sequence ID" value="NZ_JAHUZE010000003.1"/>
</dbReference>
<dbReference type="InterPro" id="IPR050950">
    <property type="entry name" value="HTH-type_LysR_regulators"/>
</dbReference>
<dbReference type="Proteomes" id="UP000756530">
    <property type="component" value="Unassembled WGS sequence"/>
</dbReference>
<evidence type="ECO:0000313" key="6">
    <source>
        <dbReference type="Proteomes" id="UP000756530"/>
    </source>
</evidence>
<organism evidence="5 6">
    <name type="scientific">Maritimibacter dapengensis</name>
    <dbReference type="NCBI Taxonomy" id="2836868"/>
    <lineage>
        <taxon>Bacteria</taxon>
        <taxon>Pseudomonadati</taxon>
        <taxon>Pseudomonadota</taxon>
        <taxon>Alphaproteobacteria</taxon>
        <taxon>Rhodobacterales</taxon>
        <taxon>Roseobacteraceae</taxon>
        <taxon>Maritimibacter</taxon>
    </lineage>
</organism>
<dbReference type="PROSITE" id="PS50931">
    <property type="entry name" value="HTH_LYSR"/>
    <property type="match status" value="1"/>
</dbReference>
<comment type="caution">
    <text evidence="5">The sequence shown here is derived from an EMBL/GenBank/DDBJ whole genome shotgun (WGS) entry which is preliminary data.</text>
</comment>
<gene>
    <name evidence="5" type="ORF">KJP28_13905</name>
</gene>
<evidence type="ECO:0000259" key="4">
    <source>
        <dbReference type="PROSITE" id="PS50931"/>
    </source>
</evidence>
<dbReference type="PANTHER" id="PTHR30419">
    <property type="entry name" value="HTH-TYPE TRANSCRIPTIONAL REGULATOR YBHD"/>
    <property type="match status" value="1"/>
</dbReference>
<protein>
    <submittedName>
        <fullName evidence="5">LysR family transcriptional regulator</fullName>
    </submittedName>
</protein>